<accession>A0A0F9R6R4</accession>
<proteinExistence type="predicted"/>
<name>A0A0F9R6R4_9ZZZZ</name>
<organism evidence="1">
    <name type="scientific">marine sediment metagenome</name>
    <dbReference type="NCBI Taxonomy" id="412755"/>
    <lineage>
        <taxon>unclassified sequences</taxon>
        <taxon>metagenomes</taxon>
        <taxon>ecological metagenomes</taxon>
    </lineage>
</organism>
<gene>
    <name evidence="1" type="ORF">LCGC14_0687480</name>
</gene>
<sequence length="48" mass="5516">MKNKMLYCKKCEMWRGFIEGKIILTCCGCGLQIPIELEGGETKCKKMK</sequence>
<reference evidence="1" key="1">
    <citation type="journal article" date="2015" name="Nature">
        <title>Complex archaea that bridge the gap between prokaryotes and eukaryotes.</title>
        <authorList>
            <person name="Spang A."/>
            <person name="Saw J.H."/>
            <person name="Jorgensen S.L."/>
            <person name="Zaremba-Niedzwiedzka K."/>
            <person name="Martijn J."/>
            <person name="Lind A.E."/>
            <person name="van Eijk R."/>
            <person name="Schleper C."/>
            <person name="Guy L."/>
            <person name="Ettema T.J."/>
        </authorList>
    </citation>
    <scope>NUCLEOTIDE SEQUENCE</scope>
</reference>
<protein>
    <submittedName>
        <fullName evidence="1">Uncharacterized protein</fullName>
    </submittedName>
</protein>
<evidence type="ECO:0000313" key="1">
    <source>
        <dbReference type="EMBL" id="KKN44987.1"/>
    </source>
</evidence>
<dbReference type="AlphaFoldDB" id="A0A0F9R6R4"/>
<dbReference type="EMBL" id="LAZR01001417">
    <property type="protein sequence ID" value="KKN44987.1"/>
    <property type="molecule type" value="Genomic_DNA"/>
</dbReference>
<comment type="caution">
    <text evidence="1">The sequence shown here is derived from an EMBL/GenBank/DDBJ whole genome shotgun (WGS) entry which is preliminary data.</text>
</comment>